<dbReference type="InterPro" id="IPR036291">
    <property type="entry name" value="NAD(P)-bd_dom_sf"/>
</dbReference>
<dbReference type="RefSeq" id="WP_186958460.1">
    <property type="nucleotide sequence ID" value="NZ_JACOOI010000003.1"/>
</dbReference>
<dbReference type="PANTHER" id="PTHR10996">
    <property type="entry name" value="2-HYDROXYACID DEHYDROGENASE-RELATED"/>
    <property type="match status" value="1"/>
</dbReference>
<dbReference type="InterPro" id="IPR029753">
    <property type="entry name" value="D-isomer_DH_CS"/>
</dbReference>
<keyword evidence="2 4" id="KW-0560">Oxidoreductase</keyword>
<keyword evidence="8" id="KW-1185">Reference proteome</keyword>
<dbReference type="PROSITE" id="PS00065">
    <property type="entry name" value="D_2_HYDROXYACID_DH_1"/>
    <property type="match status" value="1"/>
</dbReference>
<evidence type="ECO:0000313" key="7">
    <source>
        <dbReference type="EMBL" id="MBC5642171.1"/>
    </source>
</evidence>
<keyword evidence="3" id="KW-0520">NAD</keyword>
<dbReference type="Pfam" id="PF00389">
    <property type="entry name" value="2-Hacid_dh"/>
    <property type="match status" value="1"/>
</dbReference>
<sequence length="319" mass="35580">MEKQKILITSLFPENLIHELQKIGEVKVWNTNAYDLMPREQALDGIENITAIINVGDLIINRELLDKADKLKIVSNVAIGYDNVDVAELTKRKIWLTNAPDFFAYPVVEIVIAGMICVSRRLIEVGSFVRSGTWKRFEPGRWDGFSLQNKTLGIIGYGKIGHYLKPIAESFGMKVICYDVHPLDGEKYYTLDALLAESDFISVHIPLSNENKGMFNKVMFSKMKKGAIFINASRGPLVKERDLVDALLSGQLGGAVLDVFENEPEVSSELLTMDNVFLTSHVGGGTVTSRYQSQQLATKNVLEVLSGRNPLTPVNKLDF</sequence>
<evidence type="ECO:0008006" key="9">
    <source>
        <dbReference type="Google" id="ProtNLM"/>
    </source>
</evidence>
<gene>
    <name evidence="7" type="ORF">H8S77_04650</name>
</gene>
<organism evidence="7 8">
    <name type="scientific">Parabacteroides segnis</name>
    <dbReference type="NCBI Taxonomy" id="2763058"/>
    <lineage>
        <taxon>Bacteria</taxon>
        <taxon>Pseudomonadati</taxon>
        <taxon>Bacteroidota</taxon>
        <taxon>Bacteroidia</taxon>
        <taxon>Bacteroidales</taxon>
        <taxon>Tannerellaceae</taxon>
        <taxon>Parabacteroides</taxon>
    </lineage>
</organism>
<dbReference type="InterPro" id="IPR006139">
    <property type="entry name" value="D-isomer_2_OHA_DH_cat_dom"/>
</dbReference>
<dbReference type="PANTHER" id="PTHR10996:SF178">
    <property type="entry name" value="2-HYDROXYACID DEHYDROGENASE YGL185C-RELATED"/>
    <property type="match status" value="1"/>
</dbReference>
<dbReference type="Pfam" id="PF02826">
    <property type="entry name" value="2-Hacid_dh_C"/>
    <property type="match status" value="1"/>
</dbReference>
<reference evidence="7 8" key="1">
    <citation type="submission" date="2020-08" db="EMBL/GenBank/DDBJ databases">
        <title>Genome public.</title>
        <authorList>
            <person name="Liu C."/>
            <person name="Sun Q."/>
        </authorList>
    </citation>
    <scope>NUCLEOTIDE SEQUENCE [LARGE SCALE GENOMIC DNA]</scope>
    <source>
        <strain evidence="7 8">BX2</strain>
    </source>
</reference>
<feature type="domain" description="D-isomer specific 2-hydroxyacid dehydrogenase NAD-binding" evidence="6">
    <location>
        <begin position="113"/>
        <end position="283"/>
    </location>
</feature>
<evidence type="ECO:0000313" key="8">
    <source>
        <dbReference type="Proteomes" id="UP000644010"/>
    </source>
</evidence>
<dbReference type="SUPFAM" id="SSF51735">
    <property type="entry name" value="NAD(P)-binding Rossmann-fold domains"/>
    <property type="match status" value="1"/>
</dbReference>
<dbReference type="InterPro" id="IPR029752">
    <property type="entry name" value="D-isomer_DH_CS1"/>
</dbReference>
<proteinExistence type="inferred from homology"/>
<dbReference type="Proteomes" id="UP000644010">
    <property type="component" value="Unassembled WGS sequence"/>
</dbReference>
<evidence type="ECO:0000259" key="6">
    <source>
        <dbReference type="Pfam" id="PF02826"/>
    </source>
</evidence>
<protein>
    <recommendedName>
        <fullName evidence="9">Hydroxyacid dehydrogenase</fullName>
    </recommendedName>
</protein>
<evidence type="ECO:0000256" key="2">
    <source>
        <dbReference type="ARBA" id="ARBA00023002"/>
    </source>
</evidence>
<comment type="similarity">
    <text evidence="1 4">Belongs to the D-isomer specific 2-hydroxyacid dehydrogenase family.</text>
</comment>
<feature type="domain" description="D-isomer specific 2-hydroxyacid dehydrogenase catalytic" evidence="5">
    <location>
        <begin position="6"/>
        <end position="315"/>
    </location>
</feature>
<dbReference type="SUPFAM" id="SSF52283">
    <property type="entry name" value="Formate/glycerate dehydrogenase catalytic domain-like"/>
    <property type="match status" value="1"/>
</dbReference>
<evidence type="ECO:0000256" key="1">
    <source>
        <dbReference type="ARBA" id="ARBA00005854"/>
    </source>
</evidence>
<accession>A0ABR7DYE4</accession>
<dbReference type="InterPro" id="IPR050223">
    <property type="entry name" value="D-isomer_2-hydroxyacid_DH"/>
</dbReference>
<evidence type="ECO:0000256" key="4">
    <source>
        <dbReference type="RuleBase" id="RU003719"/>
    </source>
</evidence>
<comment type="caution">
    <text evidence="7">The sequence shown here is derived from an EMBL/GenBank/DDBJ whole genome shotgun (WGS) entry which is preliminary data.</text>
</comment>
<evidence type="ECO:0000259" key="5">
    <source>
        <dbReference type="Pfam" id="PF00389"/>
    </source>
</evidence>
<dbReference type="PROSITE" id="PS00670">
    <property type="entry name" value="D_2_HYDROXYACID_DH_2"/>
    <property type="match status" value="1"/>
</dbReference>
<name>A0ABR7DYE4_9BACT</name>
<dbReference type="EMBL" id="JACOOI010000003">
    <property type="protein sequence ID" value="MBC5642171.1"/>
    <property type="molecule type" value="Genomic_DNA"/>
</dbReference>
<dbReference type="InterPro" id="IPR006140">
    <property type="entry name" value="D-isomer_DH_NAD-bd"/>
</dbReference>
<dbReference type="Gene3D" id="3.40.50.720">
    <property type="entry name" value="NAD(P)-binding Rossmann-like Domain"/>
    <property type="match status" value="2"/>
</dbReference>
<evidence type="ECO:0000256" key="3">
    <source>
        <dbReference type="ARBA" id="ARBA00023027"/>
    </source>
</evidence>